<reference evidence="3 4" key="1">
    <citation type="submission" date="2019-05" db="EMBL/GenBank/DDBJ databases">
        <title>Mikania micrantha, genome provides insights into the molecular mechanism of rapid growth.</title>
        <authorList>
            <person name="Liu B."/>
        </authorList>
    </citation>
    <scope>NUCLEOTIDE SEQUENCE [LARGE SCALE GENOMIC DNA]</scope>
    <source>
        <strain evidence="3">NLD-2019</strain>
        <tissue evidence="3">Leaf</tissue>
    </source>
</reference>
<keyword evidence="2" id="KW-0472">Membrane</keyword>
<name>A0A5N6PDV3_9ASTR</name>
<gene>
    <name evidence="3" type="ORF">E3N88_11566</name>
</gene>
<sequence>MNNSINVTFNFINRNLLISYSYDNFIHITISYYSRETKKTMSFVSTTTQGFRQKHRNRTKVEAHLLVPDLPSLLSKMKKESSSLFLVKLSFNVRCNCKVRCTRKEPLVMNPHIWLNILVSIYRLEFNFFDMDSAQDRSPKNLETEKIGNEGILHQIPALHLDTEGKEARGSTYSQEDMMVIKSFSRMFPMWGMYFVVSLISATGFTFFLQQYTNLNLSNKIPMQIYNIVQDFPIFAITFLHHWISKLPNN</sequence>
<keyword evidence="2" id="KW-1133">Transmembrane helix</keyword>
<comment type="similarity">
    <text evidence="1">Belongs to the major facilitator superfamily. Phosphate:H(+) symporter (TC 2.A.1.9) family.</text>
</comment>
<comment type="caution">
    <text evidence="3">The sequence shown here is derived from an EMBL/GenBank/DDBJ whole genome shotgun (WGS) entry which is preliminary data.</text>
</comment>
<evidence type="ECO:0000256" key="2">
    <source>
        <dbReference type="SAM" id="Phobius"/>
    </source>
</evidence>
<evidence type="ECO:0000313" key="4">
    <source>
        <dbReference type="Proteomes" id="UP000326396"/>
    </source>
</evidence>
<proteinExistence type="inferred from homology"/>
<dbReference type="Gene3D" id="1.20.1250.20">
    <property type="entry name" value="MFS general substrate transporter like domains"/>
    <property type="match status" value="1"/>
</dbReference>
<dbReference type="Proteomes" id="UP000326396">
    <property type="component" value="Linkage Group LG13"/>
</dbReference>
<organism evidence="3 4">
    <name type="scientific">Mikania micrantha</name>
    <name type="common">bitter vine</name>
    <dbReference type="NCBI Taxonomy" id="192012"/>
    <lineage>
        <taxon>Eukaryota</taxon>
        <taxon>Viridiplantae</taxon>
        <taxon>Streptophyta</taxon>
        <taxon>Embryophyta</taxon>
        <taxon>Tracheophyta</taxon>
        <taxon>Spermatophyta</taxon>
        <taxon>Magnoliopsida</taxon>
        <taxon>eudicotyledons</taxon>
        <taxon>Gunneridae</taxon>
        <taxon>Pentapetalae</taxon>
        <taxon>asterids</taxon>
        <taxon>campanulids</taxon>
        <taxon>Asterales</taxon>
        <taxon>Asteraceae</taxon>
        <taxon>Asteroideae</taxon>
        <taxon>Heliantheae alliance</taxon>
        <taxon>Eupatorieae</taxon>
        <taxon>Mikania</taxon>
    </lineage>
</organism>
<protein>
    <submittedName>
        <fullName evidence="3">Uncharacterized protein</fullName>
    </submittedName>
</protein>
<keyword evidence="4" id="KW-1185">Reference proteome</keyword>
<dbReference type="AlphaFoldDB" id="A0A5N6PDV3"/>
<evidence type="ECO:0000313" key="3">
    <source>
        <dbReference type="EMBL" id="KAD6120295.1"/>
    </source>
</evidence>
<feature type="transmembrane region" description="Helical" evidence="2">
    <location>
        <begin position="191"/>
        <end position="212"/>
    </location>
</feature>
<dbReference type="InterPro" id="IPR036259">
    <property type="entry name" value="MFS_trans_sf"/>
</dbReference>
<accession>A0A5N6PDV3</accession>
<dbReference type="EMBL" id="SZYD01000005">
    <property type="protein sequence ID" value="KAD6120295.1"/>
    <property type="molecule type" value="Genomic_DNA"/>
</dbReference>
<keyword evidence="2" id="KW-0812">Transmembrane</keyword>
<evidence type="ECO:0000256" key="1">
    <source>
        <dbReference type="ARBA" id="ARBA00044504"/>
    </source>
</evidence>
<dbReference type="OrthoDB" id="975446at2759"/>